<reference evidence="2" key="1">
    <citation type="submission" date="2020-12" db="EMBL/GenBank/DDBJ databases">
        <title>Bacterial taxonomy.</title>
        <authorList>
            <person name="Pan X."/>
        </authorList>
    </citation>
    <scope>NUCLEOTIDE SEQUENCE</scope>
    <source>
        <strain evidence="2">M0105</strain>
    </source>
</reference>
<sequence>MGGTKSPEAKDVRWTLVDKQLLNTLLAKHPGLALTARRVGPVLIECYNTRTGLCCPSVSHIAAEITASPRAVQVALRQLERKGVLDTERNAGPNGTNLYHPNFEIARRYGEAKKVSSHAAQLVAASFFTSGRTAFARTPEHLDLQGANGASHETFPTPQGNIPKGAERGEHEDADEERSDQTKAQGRSRESIEARIVQQLGVDGARLSKLKHADAELLPSLVEAVLTGKDPIDRAVNTLRFALEGRGL</sequence>
<gene>
    <name evidence="2" type="ORF">H0I76_07415</name>
</gene>
<protein>
    <submittedName>
        <fullName evidence="2">Helix-turn-helix domain-containing protein</fullName>
    </submittedName>
</protein>
<keyword evidence="3" id="KW-1185">Reference proteome</keyword>
<dbReference type="Proteomes" id="UP000655420">
    <property type="component" value="Unassembled WGS sequence"/>
</dbReference>
<name>A0A8J7SD51_9RHOB</name>
<accession>A0A8J7SD51</accession>
<proteinExistence type="predicted"/>
<organism evidence="2 3">
    <name type="scientific">Thermohalobaculum xanthum</name>
    <dbReference type="NCBI Taxonomy" id="2753746"/>
    <lineage>
        <taxon>Bacteria</taxon>
        <taxon>Pseudomonadati</taxon>
        <taxon>Pseudomonadota</taxon>
        <taxon>Alphaproteobacteria</taxon>
        <taxon>Rhodobacterales</taxon>
        <taxon>Paracoccaceae</taxon>
        <taxon>Thermohalobaculum</taxon>
    </lineage>
</organism>
<feature type="region of interest" description="Disordered" evidence="1">
    <location>
        <begin position="145"/>
        <end position="191"/>
    </location>
</feature>
<dbReference type="Pfam" id="PF13730">
    <property type="entry name" value="HTH_36"/>
    <property type="match status" value="1"/>
</dbReference>
<dbReference type="EMBL" id="JAEHHL010000003">
    <property type="protein sequence ID" value="MBK0399013.1"/>
    <property type="molecule type" value="Genomic_DNA"/>
</dbReference>
<evidence type="ECO:0000256" key="1">
    <source>
        <dbReference type="SAM" id="MobiDB-lite"/>
    </source>
</evidence>
<dbReference type="InterPro" id="IPR036388">
    <property type="entry name" value="WH-like_DNA-bd_sf"/>
</dbReference>
<dbReference type="RefSeq" id="WP_200608863.1">
    <property type="nucleotide sequence ID" value="NZ_JAEHHL010000003.1"/>
</dbReference>
<dbReference type="AlphaFoldDB" id="A0A8J7SD51"/>
<comment type="caution">
    <text evidence="2">The sequence shown here is derived from an EMBL/GenBank/DDBJ whole genome shotgun (WGS) entry which is preliminary data.</text>
</comment>
<dbReference type="Gene3D" id="1.10.10.10">
    <property type="entry name" value="Winged helix-like DNA-binding domain superfamily/Winged helix DNA-binding domain"/>
    <property type="match status" value="1"/>
</dbReference>
<evidence type="ECO:0000313" key="3">
    <source>
        <dbReference type="Proteomes" id="UP000655420"/>
    </source>
</evidence>
<evidence type="ECO:0000313" key="2">
    <source>
        <dbReference type="EMBL" id="MBK0399013.1"/>
    </source>
</evidence>